<evidence type="ECO:0000256" key="6">
    <source>
        <dbReference type="ARBA" id="ARBA00022660"/>
    </source>
</evidence>
<dbReference type="GO" id="GO:0008121">
    <property type="term" value="F:quinol-cytochrome-c reductase activity"/>
    <property type="evidence" value="ECO:0007669"/>
    <property type="project" value="TreeGrafter"/>
</dbReference>
<evidence type="ECO:0000256" key="11">
    <source>
        <dbReference type="ARBA" id="ARBA00022989"/>
    </source>
</evidence>
<dbReference type="CDD" id="cd00284">
    <property type="entry name" value="Cytochrome_b_N"/>
    <property type="match status" value="1"/>
</dbReference>
<dbReference type="GO" id="GO:0005743">
    <property type="term" value="C:mitochondrial inner membrane"/>
    <property type="evidence" value="ECO:0007669"/>
    <property type="project" value="UniProtKB-SubCell"/>
</dbReference>
<keyword evidence="15 17" id="KW-0472">Membrane</keyword>
<protein>
    <recommendedName>
        <fullName evidence="3 17">Cytochrome b</fullName>
    </recommendedName>
</protein>
<feature type="transmembrane region" description="Helical" evidence="17">
    <location>
        <begin position="364"/>
        <end position="382"/>
    </location>
</feature>
<feature type="transmembrane region" description="Helical" evidence="17">
    <location>
        <begin position="394"/>
        <end position="416"/>
    </location>
</feature>
<evidence type="ECO:0000256" key="8">
    <source>
        <dbReference type="ARBA" id="ARBA00022723"/>
    </source>
</evidence>
<feature type="transmembrane region" description="Helical" evidence="17">
    <location>
        <begin position="235"/>
        <end position="252"/>
    </location>
</feature>
<evidence type="ECO:0000256" key="13">
    <source>
        <dbReference type="ARBA" id="ARBA00023075"/>
    </source>
</evidence>
<dbReference type="Gene3D" id="1.20.810.10">
    <property type="entry name" value="Cytochrome Bc1 Complex, Chain C"/>
    <property type="match status" value="1"/>
</dbReference>
<dbReference type="GO" id="GO:0046872">
    <property type="term" value="F:metal ion binding"/>
    <property type="evidence" value="ECO:0007669"/>
    <property type="project" value="UniProtKB-UniRule"/>
</dbReference>
<keyword evidence="6 17" id="KW-0679">Respiratory chain</keyword>
<dbReference type="InterPro" id="IPR048260">
    <property type="entry name" value="Cytochrome_b_C_euk/bac"/>
</dbReference>
<feature type="transmembrane region" description="Helical" evidence="17">
    <location>
        <begin position="294"/>
        <end position="313"/>
    </location>
</feature>
<evidence type="ECO:0000256" key="15">
    <source>
        <dbReference type="ARBA" id="ARBA00023136"/>
    </source>
</evidence>
<feature type="domain" description="Cytochrome b/b6 N-terminal region profile" evidence="18">
    <location>
        <begin position="7"/>
        <end position="215"/>
    </location>
</feature>
<keyword evidence="10 17" id="KW-0249">Electron transport</keyword>
<dbReference type="SUPFAM" id="SSF81648">
    <property type="entry name" value="a domain/subunit of cytochrome bc1 complex (Ubiquinol-cytochrome c reductase)"/>
    <property type="match status" value="1"/>
</dbReference>
<dbReference type="Pfam" id="PF00033">
    <property type="entry name" value="Cytochrome_B"/>
    <property type="match status" value="1"/>
</dbReference>
<keyword evidence="14 17" id="KW-0496">Mitochondrion</keyword>
<dbReference type="InterPro" id="IPR005798">
    <property type="entry name" value="Cyt_b/b6_C"/>
</dbReference>
<evidence type="ECO:0000256" key="10">
    <source>
        <dbReference type="ARBA" id="ARBA00022982"/>
    </source>
</evidence>
<dbReference type="SUPFAM" id="SSF81342">
    <property type="entry name" value="Transmembrane di-heme cytochromes"/>
    <property type="match status" value="1"/>
</dbReference>
<evidence type="ECO:0000256" key="16">
    <source>
        <dbReference type="ARBA" id="ARBA00061233"/>
    </source>
</evidence>
<dbReference type="InterPro" id="IPR048259">
    <property type="entry name" value="Cytochrome_b_N_euk/bac"/>
</dbReference>
<dbReference type="Pfam" id="PF00032">
    <property type="entry name" value="Cytochrom_B_C"/>
    <property type="match status" value="1"/>
</dbReference>
<evidence type="ECO:0000256" key="12">
    <source>
        <dbReference type="ARBA" id="ARBA00023004"/>
    </source>
</evidence>
<evidence type="ECO:0000256" key="9">
    <source>
        <dbReference type="ARBA" id="ARBA00022792"/>
    </source>
</evidence>
<keyword evidence="4 17" id="KW-0813">Transport</keyword>
<evidence type="ECO:0000259" key="18">
    <source>
        <dbReference type="PROSITE" id="PS51002"/>
    </source>
</evidence>
<dbReference type="GO" id="GO:0006122">
    <property type="term" value="P:mitochondrial electron transport, ubiquinol to cytochrome c"/>
    <property type="evidence" value="ECO:0007669"/>
    <property type="project" value="TreeGrafter"/>
</dbReference>
<dbReference type="PANTHER" id="PTHR19271">
    <property type="entry name" value="CYTOCHROME B"/>
    <property type="match status" value="1"/>
</dbReference>
<comment type="subcellular location">
    <subcellularLocation>
        <location evidence="2">Mitochondrion inner membrane</location>
        <topology evidence="2">Multi-pass membrane protein</topology>
    </subcellularLocation>
</comment>
<evidence type="ECO:0000256" key="17">
    <source>
        <dbReference type="RuleBase" id="RU362117"/>
    </source>
</evidence>
<evidence type="ECO:0000256" key="5">
    <source>
        <dbReference type="ARBA" id="ARBA00022617"/>
    </source>
</evidence>
<dbReference type="EMBL" id="MK919668">
    <property type="protein sequence ID" value="QDP70753.1"/>
    <property type="molecule type" value="Genomic_DNA"/>
</dbReference>
<comment type="cofactor">
    <cofactor evidence="17">
        <name>heme b</name>
        <dbReference type="ChEBI" id="CHEBI:60344"/>
    </cofactor>
    <text evidence="17">Binds 2 heme groups non-covalently.</text>
</comment>
<keyword evidence="9" id="KW-0999">Mitochondrion inner membrane</keyword>
<dbReference type="InterPro" id="IPR027387">
    <property type="entry name" value="Cytb/b6-like_sf"/>
</dbReference>
<gene>
    <name evidence="20" type="primary">cob</name>
</gene>
<evidence type="ECO:0000313" key="20">
    <source>
        <dbReference type="EMBL" id="QDP70753.1"/>
    </source>
</evidence>
<keyword evidence="13" id="KW-0830">Ubiquinone</keyword>
<evidence type="ECO:0000256" key="4">
    <source>
        <dbReference type="ARBA" id="ARBA00022448"/>
    </source>
</evidence>
<feature type="domain" description="Cytochrome b/b6 C-terminal region profile" evidence="19">
    <location>
        <begin position="216"/>
        <end position="385"/>
    </location>
</feature>
<feature type="transmembrane region" description="Helical" evidence="17">
    <location>
        <begin position="184"/>
        <end position="204"/>
    </location>
</feature>
<proteinExistence type="inferred from homology"/>
<comment type="function">
    <text evidence="1 17">Component of the ubiquinol-cytochrome c reductase complex (complex III or cytochrome b-c1 complex) that is part of the mitochondrial respiratory chain. The b-c1 complex mediates electron transfer from ubiquinol to cytochrome c. Contributes to the generation of a proton gradient across the mitochondrial membrane that is then used for ATP synthesis.</text>
</comment>
<feature type="transmembrane region" description="Helical" evidence="17">
    <location>
        <begin position="83"/>
        <end position="104"/>
    </location>
</feature>
<feature type="transmembrane region" description="Helical" evidence="17">
    <location>
        <begin position="325"/>
        <end position="344"/>
    </location>
</feature>
<feature type="transmembrane region" description="Helical" evidence="17">
    <location>
        <begin position="119"/>
        <end position="139"/>
    </location>
</feature>
<dbReference type="InterPro" id="IPR005797">
    <property type="entry name" value="Cyt_b/b6_N"/>
</dbReference>
<dbReference type="PANTHER" id="PTHR19271:SF16">
    <property type="entry name" value="CYTOCHROME B"/>
    <property type="match status" value="1"/>
</dbReference>
<keyword evidence="12 17" id="KW-0408">Iron</keyword>
<evidence type="ECO:0000256" key="2">
    <source>
        <dbReference type="ARBA" id="ARBA00004448"/>
    </source>
</evidence>
<keyword evidence="5 17" id="KW-0349">Heme</keyword>
<reference evidence="20" key="1">
    <citation type="journal article" date="2019" name="Mitochondrial DNA A DNA Mapp Seq Anal">
        <title>Novel diversity in mitochondrial genomes of deep-sea Pennatulacea (Cnidaria: Anthozoa: Octocorallia).</title>
        <authorList>
            <person name="Hogan R.I."/>
            <person name="Hopkins K."/>
            <person name="Wheeler A.J."/>
            <person name="Allcock A.L."/>
            <person name="Yesson C."/>
        </authorList>
    </citation>
    <scope>NUCLEOTIDE SEQUENCE</scope>
</reference>
<dbReference type="InterPro" id="IPR016174">
    <property type="entry name" value="Di-haem_cyt_TM"/>
</dbReference>
<dbReference type="AlphaFoldDB" id="A0A516MVS0"/>
<accession>A0A516MVS0</accession>
<dbReference type="PROSITE" id="PS51002">
    <property type="entry name" value="CYTB_NTER"/>
    <property type="match status" value="1"/>
</dbReference>
<dbReference type="InterPro" id="IPR036150">
    <property type="entry name" value="Cyt_b/b6_C_sf"/>
</dbReference>
<keyword evidence="7 17" id="KW-0812">Transmembrane</keyword>
<organism evidence="20">
    <name type="scientific">Umbellula huxleyi</name>
    <dbReference type="NCBI Taxonomy" id="1399335"/>
    <lineage>
        <taxon>Eukaryota</taxon>
        <taxon>Metazoa</taxon>
        <taxon>Cnidaria</taxon>
        <taxon>Anthozoa</taxon>
        <taxon>Octocorallia</taxon>
        <taxon>Scleralcyonacea</taxon>
        <taxon>Pennatuloidea</taxon>
        <taxon>Umbellulidae</taxon>
        <taxon>Umbellula</taxon>
    </lineage>
</organism>
<dbReference type="FunFam" id="1.20.810.10:FF:000002">
    <property type="entry name" value="Cytochrome b"/>
    <property type="match status" value="1"/>
</dbReference>
<keyword evidence="8 17" id="KW-0479">Metal-binding</keyword>
<evidence type="ECO:0000256" key="3">
    <source>
        <dbReference type="ARBA" id="ARBA00013531"/>
    </source>
</evidence>
<geneLocation type="mitochondrion" evidence="20"/>
<feature type="transmembrane region" description="Helical" evidence="17">
    <location>
        <begin position="35"/>
        <end position="62"/>
    </location>
</feature>
<dbReference type="CDD" id="cd00290">
    <property type="entry name" value="cytochrome_b_C"/>
    <property type="match status" value="1"/>
</dbReference>
<evidence type="ECO:0000256" key="14">
    <source>
        <dbReference type="ARBA" id="ARBA00023128"/>
    </source>
</evidence>
<evidence type="ECO:0000259" key="19">
    <source>
        <dbReference type="PROSITE" id="PS51003"/>
    </source>
</evidence>
<name>A0A516MVS0_9CNID</name>
<dbReference type="PROSITE" id="PS51003">
    <property type="entry name" value="CYTB_CTER"/>
    <property type="match status" value="1"/>
</dbReference>
<keyword evidence="11 17" id="KW-1133">Transmembrane helix</keyword>
<evidence type="ECO:0000256" key="7">
    <source>
        <dbReference type="ARBA" id="ARBA00022692"/>
    </source>
</evidence>
<comment type="similarity">
    <text evidence="16 17">Belongs to the cytochrome b family.</text>
</comment>
<evidence type="ECO:0000256" key="1">
    <source>
        <dbReference type="ARBA" id="ARBA00002566"/>
    </source>
</evidence>
<dbReference type="GO" id="GO:0016491">
    <property type="term" value="F:oxidoreductase activity"/>
    <property type="evidence" value="ECO:0007669"/>
    <property type="project" value="UniProtKB-UniRule"/>
</dbReference>
<sequence>MESPSKMLRIRTQHPLISIVNGVLVDLPAPSNISYLWNFGSLLGVCLGIQLITGIFLAMHYCPDVNLAFDSISHILRDVNYGFMLKYIHANGASLFFICVYIHIGRGLYYGSYMKMDVWNIGVIIYLIMMLTAFLGYVLPWGQMSFWGATVITNFCSAIPYVGTDIVQWIWGGFSLSNATLNRFYSLHYLFPFLITGLAVLHIISLHTDGSNNPLGISSNIDKVTFHVYYTYKDLFGILVLGVILVIMSYFMPNALGDPENFIQANPLVTPVHIQPEWYFLFAYAILRAVPNKLGGVLALVASILVLFLLPLIHTSKLRALTFRPLGKIAFWFLIADFILLTWLGANPVEEPYVMIGQFASVFYFSYFVLVPILGWVENYLIYSKQPLHINRNYLVALFVMVPNLPFYAVPVGGFIEASWDFGRIVDILVSVEGPTPGSYIDQDLLYDSGSNIIGALHQASTLYLSMERLTDLTVIGVNHDDYLFDSLGRYLACMDIATSDWMDNYVGGDMYIDPPTTPPAPQPMDTSWD</sequence>